<proteinExistence type="predicted"/>
<dbReference type="Pfam" id="PF04285">
    <property type="entry name" value="DUF444"/>
    <property type="match status" value="1"/>
</dbReference>
<protein>
    <submittedName>
        <fullName evidence="3">Uncharacterized protein</fullName>
    </submittedName>
</protein>
<dbReference type="InterPro" id="IPR036465">
    <property type="entry name" value="vWFA_dom_sf"/>
</dbReference>
<evidence type="ECO:0000313" key="4">
    <source>
        <dbReference type="Proteomes" id="UP000178425"/>
    </source>
</evidence>
<name>A0A1F5WQ71_9BACT</name>
<keyword evidence="1" id="KW-0175">Coiled coil</keyword>
<reference evidence="3 4" key="1">
    <citation type="journal article" date="2016" name="Nat. Commun.">
        <title>Thousands of microbial genomes shed light on interconnected biogeochemical processes in an aquifer system.</title>
        <authorList>
            <person name="Anantharaman K."/>
            <person name="Brown C.T."/>
            <person name="Hug L.A."/>
            <person name="Sharon I."/>
            <person name="Castelle C.J."/>
            <person name="Probst A.J."/>
            <person name="Thomas B.C."/>
            <person name="Singh A."/>
            <person name="Wilkins M.J."/>
            <person name="Karaoz U."/>
            <person name="Brodie E.L."/>
            <person name="Williams K.H."/>
            <person name="Hubbard S.S."/>
            <person name="Banfield J.F."/>
        </authorList>
    </citation>
    <scope>NUCLEOTIDE SEQUENCE [LARGE SCALE GENOMIC DNA]</scope>
</reference>
<dbReference type="AlphaFoldDB" id="A0A1F5WQ71"/>
<evidence type="ECO:0000256" key="2">
    <source>
        <dbReference type="SAM" id="MobiDB-lite"/>
    </source>
</evidence>
<dbReference type="PANTHER" id="PTHR30510:SF2">
    <property type="entry name" value="UPF0229 PROTEIN YEAH"/>
    <property type="match status" value="1"/>
</dbReference>
<gene>
    <name evidence="3" type="ORF">A2W54_03210</name>
</gene>
<feature type="coiled-coil region" evidence="1">
    <location>
        <begin position="178"/>
        <end position="224"/>
    </location>
</feature>
<dbReference type="PANTHER" id="PTHR30510">
    <property type="entry name" value="UPF0229 PROTEIN YEAH"/>
    <property type="match status" value="1"/>
</dbReference>
<feature type="compositionally biased region" description="Gly residues" evidence="2">
    <location>
        <begin position="71"/>
        <end position="81"/>
    </location>
</feature>
<feature type="region of interest" description="Disordered" evidence="2">
    <location>
        <begin position="64"/>
        <end position="106"/>
    </location>
</feature>
<dbReference type="InterPro" id="IPR006698">
    <property type="entry name" value="UPF0229"/>
</dbReference>
<sequence length="427" mass="49153">MAIFRDTTDKNHSDRSSGDRLRHGQKVRKAIKDNIGDILSEESIVGKDRDKIIKVPIRGIKEPRFIYGDNTGTGQGDGGDPQPGDIIGRSQDGKGNQQAGDQPGVDYYEHDITLGELLDMMFEDLNLPELKQRDLRNIEVQTRVRKKGLRHKGPRNKLLSLPTQREHIRAEQGNKRMLDEIRKEIEALRASGKKAEAEQLAKKLKDYEQQLLDLRKKLKVEKKDNWIAIRPENRRYAKSKIEPKKHSNAVVICIMDTSGSMDTEKKYLARSFFFFLVRFVQIRYLNVEIVFVAHETEAKEVTEDEFFHKWESGGTFISSGYEKALEIIKERYDPSLWNAYAFHCSDGDNFDVDNDKAVKMARELCKATNLFGYGEIKPPSGYYGSSMVQRFKDSIKEPNFQTVVIRSKDEVFPRFTEFFAKARSEGE</sequence>
<dbReference type="EMBL" id="MFHI01000035">
    <property type="protein sequence ID" value="OGF77754.1"/>
    <property type="molecule type" value="Genomic_DNA"/>
</dbReference>
<dbReference type="CDD" id="cd00198">
    <property type="entry name" value="vWFA"/>
    <property type="match status" value="1"/>
</dbReference>
<dbReference type="Proteomes" id="UP000178425">
    <property type="component" value="Unassembled WGS sequence"/>
</dbReference>
<comment type="caution">
    <text evidence="3">The sequence shown here is derived from an EMBL/GenBank/DDBJ whole genome shotgun (WGS) entry which is preliminary data.</text>
</comment>
<feature type="region of interest" description="Disordered" evidence="2">
    <location>
        <begin position="1"/>
        <end position="27"/>
    </location>
</feature>
<feature type="compositionally biased region" description="Basic and acidic residues" evidence="2">
    <location>
        <begin position="1"/>
        <end position="22"/>
    </location>
</feature>
<dbReference type="SUPFAM" id="SSF53300">
    <property type="entry name" value="vWA-like"/>
    <property type="match status" value="1"/>
</dbReference>
<evidence type="ECO:0000313" key="3">
    <source>
        <dbReference type="EMBL" id="OGF77754.1"/>
    </source>
</evidence>
<organism evidence="3 4">
    <name type="scientific">Candidatus Giovannonibacteria bacterium RIFCSPHIGHO2_02_43_13</name>
    <dbReference type="NCBI Taxonomy" id="1798330"/>
    <lineage>
        <taxon>Bacteria</taxon>
        <taxon>Candidatus Giovannoniibacteriota</taxon>
    </lineage>
</organism>
<accession>A0A1F5WQ71</accession>
<evidence type="ECO:0000256" key="1">
    <source>
        <dbReference type="SAM" id="Coils"/>
    </source>
</evidence>